<protein>
    <submittedName>
        <fullName evidence="2">Uncharacterized protein</fullName>
    </submittedName>
</protein>
<dbReference type="EMBL" id="JAAHCF010000093">
    <property type="protein sequence ID" value="KAK8148364.1"/>
    <property type="molecule type" value="Genomic_DNA"/>
</dbReference>
<comment type="caution">
    <text evidence="2">The sequence shown here is derived from an EMBL/GenBank/DDBJ whole genome shotgun (WGS) entry which is preliminary data.</text>
</comment>
<feature type="transmembrane region" description="Helical" evidence="1">
    <location>
        <begin position="30"/>
        <end position="48"/>
    </location>
</feature>
<evidence type="ECO:0000313" key="2">
    <source>
        <dbReference type="EMBL" id="KAK8148364.1"/>
    </source>
</evidence>
<name>A0AAW0S1B2_9HYPO</name>
<dbReference type="Proteomes" id="UP001397290">
    <property type="component" value="Unassembled WGS sequence"/>
</dbReference>
<keyword evidence="1" id="KW-1133">Transmembrane helix</keyword>
<keyword evidence="3" id="KW-1185">Reference proteome</keyword>
<reference evidence="2 3" key="1">
    <citation type="submission" date="2020-02" db="EMBL/GenBank/DDBJ databases">
        <title>Comparative genomics of the hypocrealean fungal genus Beauvera.</title>
        <authorList>
            <person name="Showalter D.N."/>
            <person name="Bushley K.E."/>
            <person name="Rehner S.A."/>
        </authorList>
    </citation>
    <scope>NUCLEOTIDE SEQUENCE [LARGE SCALE GENOMIC DNA]</scope>
    <source>
        <strain evidence="2 3">ARSEF4384</strain>
    </source>
</reference>
<evidence type="ECO:0000256" key="1">
    <source>
        <dbReference type="SAM" id="Phobius"/>
    </source>
</evidence>
<keyword evidence="1" id="KW-0812">Transmembrane</keyword>
<dbReference type="AlphaFoldDB" id="A0AAW0S1B2"/>
<gene>
    <name evidence="2" type="ORF">G3M48_010341</name>
</gene>
<sequence>MIAFLVYGFIIAFLPSGVYTVLISKDPVSLRGFALNVSIGAGFIAGVGDDLIRALRKQQLNDLIRALRKQQLDDEGFQRLLYAYEL</sequence>
<evidence type="ECO:0000313" key="3">
    <source>
        <dbReference type="Proteomes" id="UP001397290"/>
    </source>
</evidence>
<keyword evidence="1" id="KW-0472">Membrane</keyword>
<accession>A0AAW0S1B2</accession>
<organism evidence="2 3">
    <name type="scientific">Beauveria asiatica</name>
    <dbReference type="NCBI Taxonomy" id="1069075"/>
    <lineage>
        <taxon>Eukaryota</taxon>
        <taxon>Fungi</taxon>
        <taxon>Dikarya</taxon>
        <taxon>Ascomycota</taxon>
        <taxon>Pezizomycotina</taxon>
        <taxon>Sordariomycetes</taxon>
        <taxon>Hypocreomycetidae</taxon>
        <taxon>Hypocreales</taxon>
        <taxon>Cordycipitaceae</taxon>
        <taxon>Beauveria</taxon>
    </lineage>
</organism>
<proteinExistence type="predicted"/>